<dbReference type="Pfam" id="PF04500">
    <property type="entry name" value="FLYWCH"/>
    <property type="match status" value="2"/>
</dbReference>
<dbReference type="InterPro" id="IPR007588">
    <property type="entry name" value="Znf_FLYWCH"/>
</dbReference>
<feature type="non-terminal residue" evidence="5">
    <location>
        <position position="1"/>
    </location>
</feature>
<name>A0ABN8HRV5_9NEOP</name>
<evidence type="ECO:0000259" key="4">
    <source>
        <dbReference type="Pfam" id="PF04500"/>
    </source>
</evidence>
<evidence type="ECO:0000256" key="2">
    <source>
        <dbReference type="ARBA" id="ARBA00022771"/>
    </source>
</evidence>
<feature type="domain" description="FLYWCH-type" evidence="4">
    <location>
        <begin position="1"/>
        <end position="48"/>
    </location>
</feature>
<gene>
    <name evidence="5" type="ORF">IPOD504_LOCUS2436</name>
</gene>
<accession>A0ABN8HRV5</accession>
<evidence type="ECO:0000313" key="5">
    <source>
        <dbReference type="EMBL" id="CAH2040273.1"/>
    </source>
</evidence>
<evidence type="ECO:0000313" key="6">
    <source>
        <dbReference type="Proteomes" id="UP000837857"/>
    </source>
</evidence>
<keyword evidence="2" id="KW-0863">Zinc-finger</keyword>
<organism evidence="5 6">
    <name type="scientific">Iphiclides podalirius</name>
    <name type="common">scarce swallowtail</name>
    <dbReference type="NCBI Taxonomy" id="110791"/>
    <lineage>
        <taxon>Eukaryota</taxon>
        <taxon>Metazoa</taxon>
        <taxon>Ecdysozoa</taxon>
        <taxon>Arthropoda</taxon>
        <taxon>Hexapoda</taxon>
        <taxon>Insecta</taxon>
        <taxon>Pterygota</taxon>
        <taxon>Neoptera</taxon>
        <taxon>Endopterygota</taxon>
        <taxon>Lepidoptera</taxon>
        <taxon>Glossata</taxon>
        <taxon>Ditrysia</taxon>
        <taxon>Papilionoidea</taxon>
        <taxon>Papilionidae</taxon>
        <taxon>Papilioninae</taxon>
        <taxon>Iphiclides</taxon>
    </lineage>
</organism>
<keyword evidence="3" id="KW-0862">Zinc</keyword>
<sequence length="112" mass="12846">MNSYRYYSLPSKTTKTRWRCCSHSGQGCSAFIVTMDDEVITMCPKHNHPPTAGNRGKRMLRINGYTYYASTIGPKIRWRCSTHAYCGCNAAVQTYRDEIVVIKDNHTHPPRN</sequence>
<feature type="domain" description="FLYWCH-type" evidence="4">
    <location>
        <begin position="52"/>
        <end position="108"/>
    </location>
</feature>
<dbReference type="EMBL" id="OW152824">
    <property type="protein sequence ID" value="CAH2040273.1"/>
    <property type="molecule type" value="Genomic_DNA"/>
</dbReference>
<keyword evidence="6" id="KW-1185">Reference proteome</keyword>
<proteinExistence type="predicted"/>
<protein>
    <recommendedName>
        <fullName evidence="4">FLYWCH-type domain-containing protein</fullName>
    </recommendedName>
</protein>
<dbReference type="Proteomes" id="UP000837857">
    <property type="component" value="Chromosome 12"/>
</dbReference>
<evidence type="ECO:0000256" key="1">
    <source>
        <dbReference type="ARBA" id="ARBA00022723"/>
    </source>
</evidence>
<dbReference type="Gene3D" id="2.20.25.240">
    <property type="match status" value="2"/>
</dbReference>
<evidence type="ECO:0000256" key="3">
    <source>
        <dbReference type="ARBA" id="ARBA00022833"/>
    </source>
</evidence>
<reference evidence="5" key="1">
    <citation type="submission" date="2022-03" db="EMBL/GenBank/DDBJ databases">
        <authorList>
            <person name="Martin H S."/>
        </authorList>
    </citation>
    <scope>NUCLEOTIDE SEQUENCE</scope>
</reference>
<keyword evidence="1" id="KW-0479">Metal-binding</keyword>